<evidence type="ECO:0000256" key="1">
    <source>
        <dbReference type="ARBA" id="ARBA00000707"/>
    </source>
</evidence>
<keyword evidence="7" id="KW-1185">Reference proteome</keyword>
<comment type="similarity">
    <text evidence="2 3">Belongs to the MINDY deubiquitinase family. FAM63 subfamily.</text>
</comment>
<dbReference type="GO" id="GO:0071944">
    <property type="term" value="C:cell periphery"/>
    <property type="evidence" value="ECO:0007669"/>
    <property type="project" value="TreeGrafter"/>
</dbReference>
<evidence type="ECO:0000256" key="4">
    <source>
        <dbReference type="SAM" id="MobiDB-lite"/>
    </source>
</evidence>
<dbReference type="GO" id="GO:0004843">
    <property type="term" value="F:cysteine-type deubiquitinase activity"/>
    <property type="evidence" value="ECO:0007669"/>
    <property type="project" value="UniProtKB-UniRule"/>
</dbReference>
<evidence type="ECO:0000313" key="6">
    <source>
        <dbReference type="Ensembl" id="ENSPSTP00000024317.1"/>
    </source>
</evidence>
<keyword evidence="3" id="KW-0378">Hydrolase</keyword>
<comment type="catalytic activity">
    <reaction evidence="1 3">
        <text>Thiol-dependent hydrolysis of ester, thioester, amide, peptide and isopeptide bonds formed by the C-terminal Gly of ubiquitin (a 76-residue protein attached to proteins as an intracellular targeting signal).</text>
        <dbReference type="EC" id="3.4.19.12"/>
    </reaction>
</comment>
<keyword evidence="3" id="KW-0833">Ubl conjugation pathway</keyword>
<keyword evidence="3" id="KW-0788">Thiol protease</keyword>
<name>A0A8C9G3W7_PAVCR</name>
<evidence type="ECO:0000256" key="3">
    <source>
        <dbReference type="RuleBase" id="RU367139"/>
    </source>
</evidence>
<dbReference type="InterPro" id="IPR033979">
    <property type="entry name" value="MINDY_domain"/>
</dbReference>
<organism evidence="6 7">
    <name type="scientific">Pavo cristatus</name>
    <name type="common">Indian peafowl</name>
    <name type="synonym">Blue peafowl</name>
    <dbReference type="NCBI Taxonomy" id="9049"/>
    <lineage>
        <taxon>Eukaryota</taxon>
        <taxon>Metazoa</taxon>
        <taxon>Chordata</taxon>
        <taxon>Craniata</taxon>
        <taxon>Vertebrata</taxon>
        <taxon>Euteleostomi</taxon>
        <taxon>Archelosauria</taxon>
        <taxon>Archosauria</taxon>
        <taxon>Dinosauria</taxon>
        <taxon>Saurischia</taxon>
        <taxon>Theropoda</taxon>
        <taxon>Coelurosauria</taxon>
        <taxon>Aves</taxon>
        <taxon>Neognathae</taxon>
        <taxon>Galloanserae</taxon>
        <taxon>Galliformes</taxon>
        <taxon>Phasianidae</taxon>
        <taxon>Phasianinae</taxon>
        <taxon>Pavo</taxon>
    </lineage>
</organism>
<comment type="function">
    <text evidence="3">Hydrolase that can specifically remove 'Lys-48'-linked conjugated ubiquitin from proteins. Has exodeubiquitinase activity and has a preference for long polyubiquitin chains. May play a regulatory role at the level of protein turnover.</text>
</comment>
<evidence type="ECO:0000256" key="2">
    <source>
        <dbReference type="ARBA" id="ARBA00006616"/>
    </source>
</evidence>
<dbReference type="GO" id="GO:0005829">
    <property type="term" value="C:cytosol"/>
    <property type="evidence" value="ECO:0007669"/>
    <property type="project" value="TreeGrafter"/>
</dbReference>
<feature type="compositionally biased region" description="Low complexity" evidence="4">
    <location>
        <begin position="140"/>
        <end position="158"/>
    </location>
</feature>
<reference evidence="6" key="2">
    <citation type="submission" date="2025-09" db="UniProtKB">
        <authorList>
            <consortium name="Ensembl"/>
        </authorList>
    </citation>
    <scope>IDENTIFICATION</scope>
</reference>
<dbReference type="InterPro" id="IPR007518">
    <property type="entry name" value="MINDY"/>
</dbReference>
<dbReference type="GO" id="GO:0016807">
    <property type="term" value="F:cysteine-type carboxypeptidase activity"/>
    <property type="evidence" value="ECO:0007669"/>
    <property type="project" value="TreeGrafter"/>
</dbReference>
<dbReference type="Pfam" id="PF04424">
    <property type="entry name" value="MINDY_DUB"/>
    <property type="match status" value="1"/>
</dbReference>
<protein>
    <recommendedName>
        <fullName evidence="3">Ubiquitin carboxyl-terminal hydrolase</fullName>
        <ecNumber evidence="3">3.4.19.12</ecNumber>
    </recommendedName>
</protein>
<accession>A0A8C9G3W7</accession>
<evidence type="ECO:0000313" key="7">
    <source>
        <dbReference type="Proteomes" id="UP000694428"/>
    </source>
</evidence>
<dbReference type="PANTHER" id="PTHR18063">
    <property type="entry name" value="NF-E2 INDUCIBLE PROTEIN"/>
    <property type="match status" value="1"/>
</dbReference>
<feature type="region of interest" description="Disordered" evidence="4">
    <location>
        <begin position="1"/>
        <end position="158"/>
    </location>
</feature>
<dbReference type="GO" id="GO:0006508">
    <property type="term" value="P:proteolysis"/>
    <property type="evidence" value="ECO:0007669"/>
    <property type="project" value="UniProtKB-KW"/>
</dbReference>
<feature type="compositionally biased region" description="Low complexity" evidence="4">
    <location>
        <begin position="59"/>
        <end position="91"/>
    </location>
</feature>
<reference evidence="6" key="1">
    <citation type="submission" date="2025-08" db="UniProtKB">
        <authorList>
            <consortium name="Ensembl"/>
        </authorList>
    </citation>
    <scope>IDENTIFICATION</scope>
</reference>
<dbReference type="Ensembl" id="ENSPSTT00000025588.1">
    <property type="protein sequence ID" value="ENSPSTP00000024317.1"/>
    <property type="gene ID" value="ENSPSTG00000017936.1"/>
</dbReference>
<feature type="compositionally biased region" description="Pro residues" evidence="4">
    <location>
        <begin position="1"/>
        <end position="13"/>
    </location>
</feature>
<keyword evidence="3" id="KW-0645">Protease</keyword>
<dbReference type="GO" id="GO:0140934">
    <property type="term" value="F:histone deubiquitinase activity"/>
    <property type="evidence" value="ECO:0007669"/>
    <property type="project" value="UniProtKB-UniRule"/>
</dbReference>
<dbReference type="GO" id="GO:0036435">
    <property type="term" value="F:K48-linked polyubiquitin modification-dependent protein binding"/>
    <property type="evidence" value="ECO:0007669"/>
    <property type="project" value="UniProtKB-UniRule"/>
</dbReference>
<feature type="compositionally biased region" description="Polar residues" evidence="4">
    <location>
        <begin position="114"/>
        <end position="132"/>
    </location>
</feature>
<dbReference type="PANTHER" id="PTHR18063:SF8">
    <property type="entry name" value="UBIQUITIN CARBOXYL-TERMINAL HYDROLASE MINDY-2"/>
    <property type="match status" value="1"/>
</dbReference>
<sequence>MESLAQPPPPPGPLKSGGGGAAERLLPGEAAAGDGGGCRDGPAEEGGGRRSPSTPPVLAAPREASPPRSAESAGPTLPESPGAAPGSESGTAGAGSGSSGAASPPGEESRSLDSLESFSNLHSCCPSSSELNSDAEEAVEAAPGVAAPQPDADRPAAGAQLLAASKERFPGQSVYHIKWVRWKEENTPVITQNENGPCPLLAIMNVLLLAWKSRKPVRRDCRKPDWGGRY</sequence>
<dbReference type="EC" id="3.4.19.12" evidence="3"/>
<dbReference type="GO" id="GO:0071108">
    <property type="term" value="P:protein K48-linked deubiquitination"/>
    <property type="evidence" value="ECO:0007669"/>
    <property type="project" value="TreeGrafter"/>
</dbReference>
<feature type="domain" description="MINDY deubiquitinase" evidence="5">
    <location>
        <begin position="174"/>
        <end position="215"/>
    </location>
</feature>
<proteinExistence type="inferred from homology"/>
<dbReference type="GO" id="GO:1990380">
    <property type="term" value="F:K48-linked deubiquitinase activity"/>
    <property type="evidence" value="ECO:0007669"/>
    <property type="project" value="UniProtKB-UniRule"/>
</dbReference>
<dbReference type="AlphaFoldDB" id="A0A8C9G3W7"/>
<dbReference type="Proteomes" id="UP000694428">
    <property type="component" value="Unplaced"/>
</dbReference>
<evidence type="ECO:0000259" key="5">
    <source>
        <dbReference type="Pfam" id="PF04424"/>
    </source>
</evidence>